<protein>
    <submittedName>
        <fullName evidence="3">RNA-binding protein</fullName>
    </submittedName>
</protein>
<dbReference type="EMBL" id="CP058559">
    <property type="protein sequence ID" value="QNO14768.1"/>
    <property type="molecule type" value="Genomic_DNA"/>
</dbReference>
<name>A0A7G9W7V6_ALKCA</name>
<dbReference type="SUPFAM" id="SSF50104">
    <property type="entry name" value="Translation proteins SH3-like domain"/>
    <property type="match status" value="1"/>
</dbReference>
<evidence type="ECO:0000256" key="2">
    <source>
        <dbReference type="ARBA" id="ARBA00023274"/>
    </source>
</evidence>
<dbReference type="Gene3D" id="2.30.30.30">
    <property type="match status" value="1"/>
</dbReference>
<evidence type="ECO:0000313" key="4">
    <source>
        <dbReference type="Proteomes" id="UP000516160"/>
    </source>
</evidence>
<accession>A0A7G9W7V6</accession>
<reference evidence="3 4" key="1">
    <citation type="submission" date="2020-07" db="EMBL/GenBank/DDBJ databases">
        <title>Alkalicella. sp. LB2 genome.</title>
        <authorList>
            <person name="Postec A."/>
            <person name="Quemeneur M."/>
        </authorList>
    </citation>
    <scope>NUCLEOTIDE SEQUENCE [LARGE SCALE GENOMIC DNA]</scope>
    <source>
        <strain evidence="3 4">LB2</strain>
    </source>
</reference>
<keyword evidence="4" id="KW-1185">Reference proteome</keyword>
<dbReference type="CDD" id="cd06088">
    <property type="entry name" value="KOW_RPL14"/>
    <property type="match status" value="1"/>
</dbReference>
<dbReference type="GO" id="GO:1990904">
    <property type="term" value="C:ribonucleoprotein complex"/>
    <property type="evidence" value="ECO:0007669"/>
    <property type="project" value="UniProtKB-KW"/>
</dbReference>
<keyword evidence="1" id="KW-0689">Ribosomal protein</keyword>
<gene>
    <name evidence="3" type="ORF">HYG86_08190</name>
</gene>
<proteinExistence type="predicted"/>
<evidence type="ECO:0000256" key="1">
    <source>
        <dbReference type="ARBA" id="ARBA00022980"/>
    </source>
</evidence>
<keyword evidence="2" id="KW-0687">Ribonucleoprotein</keyword>
<dbReference type="InterPro" id="IPR041985">
    <property type="entry name" value="Ribosomal_eL14_KOW"/>
</dbReference>
<organism evidence="3 4">
    <name type="scientific">Alkalicella caledoniensis</name>
    <dbReference type="NCBI Taxonomy" id="2731377"/>
    <lineage>
        <taxon>Bacteria</taxon>
        <taxon>Bacillati</taxon>
        <taxon>Bacillota</taxon>
        <taxon>Clostridia</taxon>
        <taxon>Eubacteriales</taxon>
        <taxon>Proteinivoracaceae</taxon>
        <taxon>Alkalicella</taxon>
    </lineage>
</organism>
<sequence>MTDVQIGNLVRSKKGRDKDKLYVILELQGDRVTLVDGKFRTIKKPKQKNVKHIRLVSNQSFIKNPAHLTDEKIAFAISTFEQEDS</sequence>
<dbReference type="KEGG" id="acae:HYG86_08190"/>
<dbReference type="InterPro" id="IPR008991">
    <property type="entry name" value="Translation_prot_SH3-like_sf"/>
</dbReference>
<dbReference type="AlphaFoldDB" id="A0A7G9W7V6"/>
<dbReference type="Proteomes" id="UP000516160">
    <property type="component" value="Chromosome"/>
</dbReference>
<dbReference type="RefSeq" id="WP_213168735.1">
    <property type="nucleotide sequence ID" value="NZ_CP058559.1"/>
</dbReference>
<dbReference type="GO" id="GO:0005840">
    <property type="term" value="C:ribosome"/>
    <property type="evidence" value="ECO:0007669"/>
    <property type="project" value="UniProtKB-KW"/>
</dbReference>
<dbReference type="InterPro" id="IPR014722">
    <property type="entry name" value="Rib_uL2_dom2"/>
</dbReference>
<evidence type="ECO:0000313" key="3">
    <source>
        <dbReference type="EMBL" id="QNO14768.1"/>
    </source>
</evidence>